<evidence type="ECO:0000256" key="9">
    <source>
        <dbReference type="PROSITE-ProRule" id="PRU00042"/>
    </source>
</evidence>
<feature type="compositionally biased region" description="Polar residues" evidence="10">
    <location>
        <begin position="136"/>
        <end position="145"/>
    </location>
</feature>
<dbReference type="GO" id="GO:0001227">
    <property type="term" value="F:DNA-binding transcription repressor activity, RNA polymerase II-specific"/>
    <property type="evidence" value="ECO:0007669"/>
    <property type="project" value="TreeGrafter"/>
</dbReference>
<keyword evidence="6" id="KW-0805">Transcription regulation</keyword>
<feature type="compositionally biased region" description="Polar residues" evidence="10">
    <location>
        <begin position="69"/>
        <end position="88"/>
    </location>
</feature>
<sequence length="622" mass="68408">MLSSSKQTTASSAQQQRQRLHRRQNSTPALEAGHLPPLPAIVQRQRSHRRGRSMDQKPTYLNAGPPSPTGTINTANGKTVSITNTGHNDLQHPMQIAQQHGLHQPGPQLSPGFPFRDQGFSFPPRSPPILEETSDNRLPSPQRQPSELDIKNLEQHVKALYGENHTVVVNILPSPTPSPRKPNQTRPLASVDHAPMPPPQFSSDLGSDLQLDPLIMSPQSRNFRFQTPEHEFKYDSYESPDQLSPQQSPTYSPMQTPCKSAFSDKGFNGPKLTFPEGSAVLPTTQAMNSLTLSSPISPTFDSPDITMQSNPGMDPMTPEVEIPPDVQAQIEALVSEPDPTTSQRRCLFPGCTKDPFNRKENALSHVQGHLKWRPYVCNVCNKDFVRPHDLKRHVKIHSDHKPHVCPCGLAFTRADALSRHRSRAVCVGSYPGAVRSQNKRGRPKKRPGIESRVEKANKTRRAIASKGDQSSTSGYSPVSSGPASPGAEDCSQQSSSPASKNAQLHSQAGRFAPVADTAQFASAEQPTFMTSADLTRSESQFSQLSHYSQYSNYSSQPQQQQQQQASQEADRAEEAKWKVQLQMWDSQGSAGFSPETFMTTSSNFHAALQPDIAGSPSDEIFS</sequence>
<evidence type="ECO:0000259" key="11">
    <source>
        <dbReference type="PROSITE" id="PS50157"/>
    </source>
</evidence>
<feature type="compositionally biased region" description="Basic residues" evidence="10">
    <location>
        <begin position="437"/>
        <end position="446"/>
    </location>
</feature>
<gene>
    <name evidence="12" type="ORF">BDY21DRAFT_74480</name>
</gene>
<feature type="compositionally biased region" description="Low complexity" evidence="10">
    <location>
        <begin position="548"/>
        <end position="567"/>
    </location>
</feature>
<dbReference type="FunFam" id="3.30.160.60:FF:000072">
    <property type="entry name" value="zinc finger protein 143 isoform X1"/>
    <property type="match status" value="1"/>
</dbReference>
<keyword evidence="5" id="KW-0862">Zinc</keyword>
<dbReference type="SUPFAM" id="SSF57667">
    <property type="entry name" value="beta-beta-alpha zinc fingers"/>
    <property type="match status" value="1"/>
</dbReference>
<dbReference type="PROSITE" id="PS50157">
    <property type="entry name" value="ZINC_FINGER_C2H2_2"/>
    <property type="match status" value="1"/>
</dbReference>
<feature type="compositionally biased region" description="Basic and acidic residues" evidence="10">
    <location>
        <begin position="447"/>
        <end position="457"/>
    </location>
</feature>
<dbReference type="Gene3D" id="3.30.160.60">
    <property type="entry name" value="Classic Zinc Finger"/>
    <property type="match status" value="1"/>
</dbReference>
<name>A0A6A6NV59_9PEZI</name>
<evidence type="ECO:0000313" key="12">
    <source>
        <dbReference type="EMBL" id="KAF2455364.1"/>
    </source>
</evidence>
<proteinExistence type="predicted"/>
<keyword evidence="8" id="KW-0539">Nucleus</keyword>
<feature type="compositionally biased region" description="Low complexity" evidence="10">
    <location>
        <begin position="470"/>
        <end position="486"/>
    </location>
</feature>
<evidence type="ECO:0000256" key="5">
    <source>
        <dbReference type="ARBA" id="ARBA00022833"/>
    </source>
</evidence>
<evidence type="ECO:0000256" key="7">
    <source>
        <dbReference type="ARBA" id="ARBA00023163"/>
    </source>
</evidence>
<dbReference type="PROSITE" id="PS00028">
    <property type="entry name" value="ZINC_FINGER_C2H2_1"/>
    <property type="match status" value="1"/>
</dbReference>
<feature type="region of interest" description="Disordered" evidence="10">
    <location>
        <begin position="1"/>
        <end position="148"/>
    </location>
</feature>
<dbReference type="GO" id="GO:0000978">
    <property type="term" value="F:RNA polymerase II cis-regulatory region sequence-specific DNA binding"/>
    <property type="evidence" value="ECO:0007669"/>
    <property type="project" value="TreeGrafter"/>
</dbReference>
<dbReference type="PANTHER" id="PTHR24399:SF23">
    <property type="entry name" value="C2H2-TYPE DOMAIN-CONTAINING PROTEIN"/>
    <property type="match status" value="1"/>
</dbReference>
<evidence type="ECO:0000256" key="6">
    <source>
        <dbReference type="ARBA" id="ARBA00023015"/>
    </source>
</evidence>
<dbReference type="OrthoDB" id="8117402at2759"/>
<dbReference type="InterPro" id="IPR013087">
    <property type="entry name" value="Znf_C2H2_type"/>
</dbReference>
<feature type="compositionally biased region" description="Basic and acidic residues" evidence="10">
    <location>
        <begin position="568"/>
        <end position="577"/>
    </location>
</feature>
<feature type="compositionally biased region" description="Polar residues" evidence="10">
    <location>
        <begin position="490"/>
        <end position="506"/>
    </location>
</feature>
<evidence type="ECO:0000313" key="13">
    <source>
        <dbReference type="Proteomes" id="UP000799766"/>
    </source>
</evidence>
<evidence type="ECO:0000256" key="4">
    <source>
        <dbReference type="ARBA" id="ARBA00022771"/>
    </source>
</evidence>
<dbReference type="InterPro" id="IPR036236">
    <property type="entry name" value="Znf_C2H2_sf"/>
</dbReference>
<keyword evidence="2" id="KW-0479">Metal-binding</keyword>
<keyword evidence="3" id="KW-0677">Repeat</keyword>
<feature type="compositionally biased region" description="Low complexity" evidence="10">
    <location>
        <begin position="1"/>
        <end position="17"/>
    </location>
</feature>
<dbReference type="AlphaFoldDB" id="A0A6A6NV59"/>
<comment type="subcellular location">
    <subcellularLocation>
        <location evidence="1">Nucleus</location>
    </subcellularLocation>
</comment>
<evidence type="ECO:0000256" key="1">
    <source>
        <dbReference type="ARBA" id="ARBA00004123"/>
    </source>
</evidence>
<protein>
    <recommendedName>
        <fullName evidence="11">C2H2-type domain-containing protein</fullName>
    </recommendedName>
</protein>
<dbReference type="GO" id="GO:0005654">
    <property type="term" value="C:nucleoplasm"/>
    <property type="evidence" value="ECO:0007669"/>
    <property type="project" value="TreeGrafter"/>
</dbReference>
<feature type="region of interest" description="Disordered" evidence="10">
    <location>
        <begin position="433"/>
        <end position="506"/>
    </location>
</feature>
<feature type="region of interest" description="Disordered" evidence="10">
    <location>
        <begin position="171"/>
        <end position="205"/>
    </location>
</feature>
<evidence type="ECO:0000256" key="2">
    <source>
        <dbReference type="ARBA" id="ARBA00022723"/>
    </source>
</evidence>
<feature type="region of interest" description="Disordered" evidence="10">
    <location>
        <begin position="548"/>
        <end position="577"/>
    </location>
</feature>
<dbReference type="EMBL" id="MU001687">
    <property type="protein sequence ID" value="KAF2455364.1"/>
    <property type="molecule type" value="Genomic_DNA"/>
</dbReference>
<feature type="domain" description="C2H2-type" evidence="11">
    <location>
        <begin position="375"/>
        <end position="402"/>
    </location>
</feature>
<keyword evidence="4 9" id="KW-0863">Zinc-finger</keyword>
<keyword evidence="13" id="KW-1185">Reference proteome</keyword>
<dbReference type="Pfam" id="PF00096">
    <property type="entry name" value="zf-C2H2"/>
    <property type="match status" value="1"/>
</dbReference>
<dbReference type="PANTHER" id="PTHR24399">
    <property type="entry name" value="ZINC FINGER AND BTB DOMAIN-CONTAINING"/>
    <property type="match status" value="1"/>
</dbReference>
<evidence type="ECO:0000256" key="3">
    <source>
        <dbReference type="ARBA" id="ARBA00022737"/>
    </source>
</evidence>
<keyword evidence="7" id="KW-0804">Transcription</keyword>
<dbReference type="SMART" id="SM00355">
    <property type="entry name" value="ZnF_C2H2"/>
    <property type="match status" value="2"/>
</dbReference>
<evidence type="ECO:0000256" key="10">
    <source>
        <dbReference type="SAM" id="MobiDB-lite"/>
    </source>
</evidence>
<reference evidence="12" key="1">
    <citation type="journal article" date="2020" name="Stud. Mycol.">
        <title>101 Dothideomycetes genomes: a test case for predicting lifestyles and emergence of pathogens.</title>
        <authorList>
            <person name="Haridas S."/>
            <person name="Albert R."/>
            <person name="Binder M."/>
            <person name="Bloem J."/>
            <person name="Labutti K."/>
            <person name="Salamov A."/>
            <person name="Andreopoulos B."/>
            <person name="Baker S."/>
            <person name="Barry K."/>
            <person name="Bills G."/>
            <person name="Bluhm B."/>
            <person name="Cannon C."/>
            <person name="Castanera R."/>
            <person name="Culley D."/>
            <person name="Daum C."/>
            <person name="Ezra D."/>
            <person name="Gonzalez J."/>
            <person name="Henrissat B."/>
            <person name="Kuo A."/>
            <person name="Liang C."/>
            <person name="Lipzen A."/>
            <person name="Lutzoni F."/>
            <person name="Magnuson J."/>
            <person name="Mondo S."/>
            <person name="Nolan M."/>
            <person name="Ohm R."/>
            <person name="Pangilinan J."/>
            <person name="Park H.-J."/>
            <person name="Ramirez L."/>
            <person name="Alfaro M."/>
            <person name="Sun H."/>
            <person name="Tritt A."/>
            <person name="Yoshinaga Y."/>
            <person name="Zwiers L.-H."/>
            <person name="Turgeon B."/>
            <person name="Goodwin S."/>
            <person name="Spatafora J."/>
            <person name="Crous P."/>
            <person name="Grigoriev I."/>
        </authorList>
    </citation>
    <scope>NUCLEOTIDE SEQUENCE</scope>
    <source>
        <strain evidence="12">ATCC 16933</strain>
    </source>
</reference>
<accession>A0A6A6NV59</accession>
<dbReference type="Proteomes" id="UP000799766">
    <property type="component" value="Unassembled WGS sequence"/>
</dbReference>
<feature type="compositionally biased region" description="Polar residues" evidence="10">
    <location>
        <begin position="239"/>
        <end position="258"/>
    </location>
</feature>
<organism evidence="12 13">
    <name type="scientific">Lineolata rhizophorae</name>
    <dbReference type="NCBI Taxonomy" id="578093"/>
    <lineage>
        <taxon>Eukaryota</taxon>
        <taxon>Fungi</taxon>
        <taxon>Dikarya</taxon>
        <taxon>Ascomycota</taxon>
        <taxon>Pezizomycotina</taxon>
        <taxon>Dothideomycetes</taxon>
        <taxon>Dothideomycetes incertae sedis</taxon>
        <taxon>Lineolatales</taxon>
        <taxon>Lineolataceae</taxon>
        <taxon>Lineolata</taxon>
    </lineage>
</organism>
<feature type="region of interest" description="Disordered" evidence="10">
    <location>
        <begin position="235"/>
        <end position="264"/>
    </location>
</feature>
<dbReference type="GO" id="GO:0008270">
    <property type="term" value="F:zinc ion binding"/>
    <property type="evidence" value="ECO:0007669"/>
    <property type="project" value="UniProtKB-KW"/>
</dbReference>
<evidence type="ECO:0000256" key="8">
    <source>
        <dbReference type="ARBA" id="ARBA00023242"/>
    </source>
</evidence>